<dbReference type="PANTHER" id="PTHR44313:SF1">
    <property type="entry name" value="DNAJ HOMOLOG SUBFAMILY C MEMBER 17"/>
    <property type="match status" value="1"/>
</dbReference>
<evidence type="ECO:0000256" key="3">
    <source>
        <dbReference type="ARBA" id="ARBA00022490"/>
    </source>
</evidence>
<evidence type="ECO:0000313" key="7">
    <source>
        <dbReference type="EMBL" id="CAI5759140.1"/>
    </source>
</evidence>
<protein>
    <recommendedName>
        <fullName evidence="6">J domain-containing protein</fullName>
    </recommendedName>
</protein>
<dbReference type="Gene3D" id="1.10.287.110">
    <property type="entry name" value="DnaJ domain"/>
    <property type="match status" value="1"/>
</dbReference>
<dbReference type="PANTHER" id="PTHR44313">
    <property type="entry name" value="DNAJ HOMOLOG SUBFAMILY C MEMBER 17"/>
    <property type="match status" value="1"/>
</dbReference>
<dbReference type="OrthoDB" id="436519at2759"/>
<dbReference type="Proteomes" id="UP001152885">
    <property type="component" value="Unassembled WGS sequence"/>
</dbReference>
<evidence type="ECO:0000259" key="6">
    <source>
        <dbReference type="PROSITE" id="PS50076"/>
    </source>
</evidence>
<dbReference type="PROSITE" id="PS00636">
    <property type="entry name" value="DNAJ_1"/>
    <property type="match status" value="1"/>
</dbReference>
<sequence>MDDIINQLIKDNINIYEFLQVDPSSITNDIKKSYYKLSLKYHPDKKTGSIEQFNLLRTSYEILSNEEYKRKYDDLIKIKLQNQTNFNNLSETTRKFQTDILNQNKKKRSSPQNLELLREDGLNKRRKLEKSKNEKQTLSIYDLSVDFIIFFENKKQYLVKLKVKIKPKVEIDHIIITEIMSIFGEIKQVRFDSKDDDDRYEYFIIEFKNKSSMDSALNYDYSSGKKWDGTNVRKLASLLRRCNIVSSSTSYTNNSFVNSVLENYVKSVSDKISTK</sequence>
<dbReference type="SMART" id="SM00271">
    <property type="entry name" value="DnaJ"/>
    <property type="match status" value="1"/>
</dbReference>
<evidence type="ECO:0000256" key="1">
    <source>
        <dbReference type="ARBA" id="ARBA00004123"/>
    </source>
</evidence>
<keyword evidence="3" id="KW-0963">Cytoplasm</keyword>
<accession>A0A9W4TXT3</accession>
<dbReference type="AlphaFoldDB" id="A0A9W4TXT3"/>
<dbReference type="GO" id="GO:0005737">
    <property type="term" value="C:cytoplasm"/>
    <property type="evidence" value="ECO:0007669"/>
    <property type="project" value="UniProtKB-SubCell"/>
</dbReference>
<reference evidence="7" key="1">
    <citation type="submission" date="2022-12" db="EMBL/GenBank/DDBJ databases">
        <authorList>
            <person name="Brejova B."/>
        </authorList>
    </citation>
    <scope>NUCLEOTIDE SEQUENCE</scope>
</reference>
<dbReference type="InterPro" id="IPR052094">
    <property type="entry name" value="Pre-mRNA-splicing_ERAD"/>
</dbReference>
<dbReference type="PRINTS" id="PR00625">
    <property type="entry name" value="JDOMAIN"/>
</dbReference>
<dbReference type="InterPro" id="IPR001623">
    <property type="entry name" value="DnaJ_domain"/>
</dbReference>
<evidence type="ECO:0000256" key="5">
    <source>
        <dbReference type="ARBA" id="ARBA00023242"/>
    </source>
</evidence>
<dbReference type="SUPFAM" id="SSF46565">
    <property type="entry name" value="Chaperone J-domain"/>
    <property type="match status" value="1"/>
</dbReference>
<comment type="caution">
    <text evidence="7">The sequence shown here is derived from an EMBL/GenBank/DDBJ whole genome shotgun (WGS) entry which is preliminary data.</text>
</comment>
<dbReference type="Pfam" id="PF00226">
    <property type="entry name" value="DnaJ"/>
    <property type="match status" value="1"/>
</dbReference>
<name>A0A9W4TXT3_9ASCO</name>
<dbReference type="PROSITE" id="PS50076">
    <property type="entry name" value="DNAJ_2"/>
    <property type="match status" value="1"/>
</dbReference>
<keyword evidence="5" id="KW-0539">Nucleus</keyword>
<dbReference type="GO" id="GO:0000390">
    <property type="term" value="P:spliceosomal complex disassembly"/>
    <property type="evidence" value="ECO:0007669"/>
    <property type="project" value="TreeGrafter"/>
</dbReference>
<evidence type="ECO:0000313" key="8">
    <source>
        <dbReference type="Proteomes" id="UP001152885"/>
    </source>
</evidence>
<dbReference type="InterPro" id="IPR036869">
    <property type="entry name" value="J_dom_sf"/>
</dbReference>
<gene>
    <name evidence="7" type="ORF">CANVERA_P3649</name>
</gene>
<feature type="domain" description="J" evidence="6">
    <location>
        <begin position="14"/>
        <end position="76"/>
    </location>
</feature>
<organism evidence="7 8">
    <name type="scientific">Candida verbasci</name>
    <dbReference type="NCBI Taxonomy" id="1227364"/>
    <lineage>
        <taxon>Eukaryota</taxon>
        <taxon>Fungi</taxon>
        <taxon>Dikarya</taxon>
        <taxon>Ascomycota</taxon>
        <taxon>Saccharomycotina</taxon>
        <taxon>Pichiomycetes</taxon>
        <taxon>Debaryomycetaceae</taxon>
        <taxon>Candida/Lodderomyces clade</taxon>
        <taxon>Candida</taxon>
    </lineage>
</organism>
<proteinExistence type="predicted"/>
<keyword evidence="8" id="KW-1185">Reference proteome</keyword>
<comment type="subcellular location">
    <subcellularLocation>
        <location evidence="2">Cytoplasm</location>
    </subcellularLocation>
    <subcellularLocation>
        <location evidence="1">Nucleus</location>
    </subcellularLocation>
</comment>
<dbReference type="EMBL" id="CANTUO010000004">
    <property type="protein sequence ID" value="CAI5759140.1"/>
    <property type="molecule type" value="Genomic_DNA"/>
</dbReference>
<dbReference type="CDD" id="cd06257">
    <property type="entry name" value="DnaJ"/>
    <property type="match status" value="1"/>
</dbReference>
<dbReference type="GO" id="GO:0005681">
    <property type="term" value="C:spliceosomal complex"/>
    <property type="evidence" value="ECO:0007669"/>
    <property type="project" value="TreeGrafter"/>
</dbReference>
<evidence type="ECO:0000256" key="2">
    <source>
        <dbReference type="ARBA" id="ARBA00004496"/>
    </source>
</evidence>
<evidence type="ECO:0000256" key="4">
    <source>
        <dbReference type="ARBA" id="ARBA00023186"/>
    </source>
</evidence>
<keyword evidence="4" id="KW-0143">Chaperone</keyword>
<dbReference type="InterPro" id="IPR018253">
    <property type="entry name" value="DnaJ_domain_CS"/>
</dbReference>